<evidence type="ECO:0000313" key="3">
    <source>
        <dbReference type="Proteomes" id="UP000230551"/>
    </source>
</evidence>
<dbReference type="RefSeq" id="WP_090588754.1">
    <property type="nucleotide sequence ID" value="NZ_CP104302.1"/>
</dbReference>
<protein>
    <submittedName>
        <fullName evidence="2">Uncharacterized protein</fullName>
    </submittedName>
</protein>
<dbReference type="OrthoDB" id="3628326at2"/>
<keyword evidence="1" id="KW-0812">Transmembrane</keyword>
<sequence length="124" mass="13376">MDDAFLGMGIPTLLLLIIGWLIAGAVAALIAHKRGLNPIVFFLVTAFFLGPLGPGFALLAQPDANPEPAKRKVADGRRRFVCPRCGAENDIPNEDASYNCWRCDEHRKVRPVKALVDAPAGPAE</sequence>
<evidence type="ECO:0000256" key="1">
    <source>
        <dbReference type="SAM" id="Phobius"/>
    </source>
</evidence>
<dbReference type="STRING" id="85968.GCA_900073015_01892"/>
<comment type="caution">
    <text evidence="2">The sequence shown here is derived from an EMBL/GenBank/DDBJ whole genome shotgun (WGS) entry which is preliminary data.</text>
</comment>
<reference evidence="2 3" key="1">
    <citation type="journal article" date="2017" name="Infect. Genet. Evol.">
        <title>The new phylogeny of the genus Mycobacterium: The old and the news.</title>
        <authorList>
            <person name="Tortoli E."/>
            <person name="Fedrizzi T."/>
            <person name="Meehan C.J."/>
            <person name="Trovato A."/>
            <person name="Grottola A."/>
            <person name="Giacobazzi E."/>
            <person name="Serpini G.F."/>
            <person name="Tagliazucchi S."/>
            <person name="Fabio A."/>
            <person name="Bettua C."/>
            <person name="Bertorelli R."/>
            <person name="Frascaro F."/>
            <person name="De Sanctis V."/>
            <person name="Pecorari M."/>
            <person name="Jousson O."/>
            <person name="Segata N."/>
            <person name="Cirillo D.M."/>
        </authorList>
    </citation>
    <scope>NUCLEOTIDE SEQUENCE [LARGE SCALE GENOMIC DNA]</scope>
    <source>
        <strain evidence="2 3">CIP1034565</strain>
    </source>
</reference>
<proteinExistence type="predicted"/>
<feature type="transmembrane region" description="Helical" evidence="1">
    <location>
        <begin position="12"/>
        <end position="32"/>
    </location>
</feature>
<feature type="transmembrane region" description="Helical" evidence="1">
    <location>
        <begin position="39"/>
        <end position="60"/>
    </location>
</feature>
<keyword evidence="1" id="KW-1133">Transmembrane helix</keyword>
<organism evidence="2 3">
    <name type="scientific">Mycolicibacterium brumae</name>
    <dbReference type="NCBI Taxonomy" id="85968"/>
    <lineage>
        <taxon>Bacteria</taxon>
        <taxon>Bacillati</taxon>
        <taxon>Actinomycetota</taxon>
        <taxon>Actinomycetes</taxon>
        <taxon>Mycobacteriales</taxon>
        <taxon>Mycobacteriaceae</taxon>
        <taxon>Mycolicibacterium</taxon>
    </lineage>
</organism>
<name>A0A2G5PGM4_9MYCO</name>
<keyword evidence="1" id="KW-0472">Membrane</keyword>
<evidence type="ECO:0000313" key="2">
    <source>
        <dbReference type="EMBL" id="PIB77094.1"/>
    </source>
</evidence>
<dbReference type="EMBL" id="PDCN02000002">
    <property type="protein sequence ID" value="PIB77094.1"/>
    <property type="molecule type" value="Genomic_DNA"/>
</dbReference>
<gene>
    <name evidence="2" type="ORF">CQY22_002205</name>
</gene>
<dbReference type="Proteomes" id="UP000230551">
    <property type="component" value="Unassembled WGS sequence"/>
</dbReference>
<accession>A0A2G5PGM4</accession>
<keyword evidence="3" id="KW-1185">Reference proteome</keyword>
<dbReference type="AlphaFoldDB" id="A0A2G5PGM4"/>